<name>A0A1M4VWD0_9BACT</name>
<proteinExistence type="predicted"/>
<accession>A0A1M4VWD0</accession>
<dbReference type="AlphaFoldDB" id="A0A1M4VWD0"/>
<reference evidence="2 3" key="1">
    <citation type="submission" date="2016-11" db="EMBL/GenBank/DDBJ databases">
        <authorList>
            <person name="Jaros S."/>
            <person name="Januszkiewicz K."/>
            <person name="Wedrychowicz H."/>
        </authorList>
    </citation>
    <scope>NUCLEOTIDE SEQUENCE [LARGE SCALE GENOMIC DNA]</scope>
    <source>
        <strain evidence="2 3">DSM 26897</strain>
    </source>
</reference>
<protein>
    <submittedName>
        <fullName evidence="2">Uncharacterized protein</fullName>
    </submittedName>
</protein>
<dbReference type="RefSeq" id="WP_073040199.1">
    <property type="nucleotide sequence ID" value="NZ_FQUO01000002.1"/>
</dbReference>
<dbReference type="STRING" id="1302690.BUE76_11705"/>
<feature type="region of interest" description="Disordered" evidence="1">
    <location>
        <begin position="182"/>
        <end position="203"/>
    </location>
</feature>
<organism evidence="2 3">
    <name type="scientific">Cnuella takakiae</name>
    <dbReference type="NCBI Taxonomy" id="1302690"/>
    <lineage>
        <taxon>Bacteria</taxon>
        <taxon>Pseudomonadati</taxon>
        <taxon>Bacteroidota</taxon>
        <taxon>Chitinophagia</taxon>
        <taxon>Chitinophagales</taxon>
        <taxon>Chitinophagaceae</taxon>
        <taxon>Cnuella</taxon>
    </lineage>
</organism>
<keyword evidence="3" id="KW-1185">Reference proteome</keyword>
<evidence type="ECO:0000313" key="3">
    <source>
        <dbReference type="Proteomes" id="UP000184368"/>
    </source>
</evidence>
<dbReference type="OrthoDB" id="878213at2"/>
<evidence type="ECO:0000313" key="2">
    <source>
        <dbReference type="EMBL" id="SHE73311.1"/>
    </source>
</evidence>
<evidence type="ECO:0000256" key="1">
    <source>
        <dbReference type="SAM" id="MobiDB-lite"/>
    </source>
</evidence>
<feature type="compositionally biased region" description="Acidic residues" evidence="1">
    <location>
        <begin position="193"/>
        <end position="203"/>
    </location>
</feature>
<dbReference type="Proteomes" id="UP000184368">
    <property type="component" value="Unassembled WGS sequence"/>
</dbReference>
<gene>
    <name evidence="2" type="ORF">SAMN05444008_102407</name>
</gene>
<sequence>MGRTKTINITPELLDKAAENMKAKAIEVRGATLKDLFCNYSYNHKLAPGTVNTVSTKSQVPVHDDLKAAFRKLDAHLAVICEEIPADAISNMDDLLPYDEDVHATGSIEHKVSMFTVNSFRLEGDSDNQSVILVGEKQLTTGDFVKLETPKTHLDSSYPFAHELNIALIDLVGEVEEYMQGKQAPPVQQELFAGEDDYAEADR</sequence>
<dbReference type="EMBL" id="FQUO01000002">
    <property type="protein sequence ID" value="SHE73311.1"/>
    <property type="molecule type" value="Genomic_DNA"/>
</dbReference>